<proteinExistence type="inferred from homology"/>
<protein>
    <recommendedName>
        <fullName evidence="4">Succinate dehydrogenase cytochrome b556 subunit</fullName>
    </recommendedName>
</protein>
<evidence type="ECO:0000256" key="12">
    <source>
        <dbReference type="PIRSR" id="PIRSR000178-1"/>
    </source>
</evidence>
<sequence>MASVVRPVFLDLRRIRLPVNALVSILHRVTGVLLIVSIPLALWLFAVSLSGPEGFERAVGAIRHPLGLLALLGWFWLLTHHFFAGVRFLLLEFGIGETREASRTTAWWALGAGLVAALLLWAMFL</sequence>
<dbReference type="GO" id="GO:0006099">
    <property type="term" value="P:tricarboxylic acid cycle"/>
    <property type="evidence" value="ECO:0007669"/>
    <property type="project" value="InterPro"/>
</dbReference>
<evidence type="ECO:0000313" key="15">
    <source>
        <dbReference type="Proteomes" id="UP000010809"/>
    </source>
</evidence>
<keyword evidence="8 13" id="KW-1133">Transmembrane helix</keyword>
<dbReference type="PROSITE" id="PS01000">
    <property type="entry name" value="SDH_CYT_1"/>
    <property type="match status" value="1"/>
</dbReference>
<evidence type="ECO:0000313" key="14">
    <source>
        <dbReference type="EMBL" id="AGA33113.1"/>
    </source>
</evidence>
<dbReference type="Proteomes" id="UP000010809">
    <property type="component" value="Chromosome"/>
</dbReference>
<dbReference type="AlphaFoldDB" id="L0DVQ1"/>
<dbReference type="GO" id="GO:0046872">
    <property type="term" value="F:metal ion binding"/>
    <property type="evidence" value="ECO:0007669"/>
    <property type="project" value="UniProtKB-KW"/>
</dbReference>
<evidence type="ECO:0000256" key="8">
    <source>
        <dbReference type="ARBA" id="ARBA00022989"/>
    </source>
</evidence>
<dbReference type="GO" id="GO:0016020">
    <property type="term" value="C:membrane"/>
    <property type="evidence" value="ECO:0007669"/>
    <property type="project" value="UniProtKB-SubCell"/>
</dbReference>
<dbReference type="PIRSF" id="PIRSF000178">
    <property type="entry name" value="SDH_cyt_b560"/>
    <property type="match status" value="1"/>
</dbReference>
<keyword evidence="7 12" id="KW-0479">Metal-binding</keyword>
<evidence type="ECO:0000256" key="2">
    <source>
        <dbReference type="ARBA" id="ARBA00004141"/>
    </source>
</evidence>
<comment type="subunit">
    <text evidence="11">Part of an enzyme complex containing four subunits: a flavoprotein, an iron-sulfur protein, plus two membrane-anchoring proteins, SdhC and SdhD. The complex can form homotrimers.</text>
</comment>
<feature type="transmembrane region" description="Helical" evidence="13">
    <location>
        <begin position="21"/>
        <end position="46"/>
    </location>
</feature>
<evidence type="ECO:0000256" key="5">
    <source>
        <dbReference type="ARBA" id="ARBA00022617"/>
    </source>
</evidence>
<dbReference type="InterPro" id="IPR014314">
    <property type="entry name" value="Succ_DH_cytb556"/>
</dbReference>
<accession>L0DVQ1</accession>
<comment type="function">
    <text evidence="1">Membrane-anchoring subunit of succinate dehydrogenase (SDH).</text>
</comment>
<name>L0DVQ1_THIND</name>
<dbReference type="KEGG" id="tni:TVNIR_1443"/>
<dbReference type="RefSeq" id="WP_015258249.1">
    <property type="nucleotide sequence ID" value="NC_019902.2"/>
</dbReference>
<dbReference type="OrthoDB" id="9799441at2"/>
<evidence type="ECO:0000256" key="11">
    <source>
        <dbReference type="ARBA" id="ARBA00025912"/>
    </source>
</evidence>
<keyword evidence="5 12" id="KW-0349">Heme</keyword>
<dbReference type="Gene3D" id="1.20.1300.10">
    <property type="entry name" value="Fumarate reductase/succinate dehydrogenase, transmembrane subunit"/>
    <property type="match status" value="1"/>
</dbReference>
<evidence type="ECO:0000256" key="3">
    <source>
        <dbReference type="ARBA" id="ARBA00007244"/>
    </source>
</evidence>
<dbReference type="CDD" id="cd03499">
    <property type="entry name" value="SQR_TypeC_SdhC"/>
    <property type="match status" value="1"/>
</dbReference>
<feature type="transmembrane region" description="Helical" evidence="13">
    <location>
        <begin position="105"/>
        <end position="124"/>
    </location>
</feature>
<keyword evidence="9 12" id="KW-0408">Iron</keyword>
<dbReference type="GO" id="GO:0009055">
    <property type="term" value="F:electron transfer activity"/>
    <property type="evidence" value="ECO:0007669"/>
    <property type="project" value="InterPro"/>
</dbReference>
<evidence type="ECO:0000256" key="9">
    <source>
        <dbReference type="ARBA" id="ARBA00023004"/>
    </source>
</evidence>
<reference evidence="14" key="1">
    <citation type="submission" date="2015-12" db="EMBL/GenBank/DDBJ databases">
        <authorList>
            <person name="Tikhonova T.V."/>
            <person name="Pavlov A.R."/>
            <person name="Beletsky A.V."/>
            <person name="Mardanov A.V."/>
            <person name="Sorokin D.Y."/>
            <person name="Ravin N.V."/>
            <person name="Popov V.O."/>
        </authorList>
    </citation>
    <scope>NUCLEOTIDE SEQUENCE</scope>
    <source>
        <strain evidence="14">DSM 14787</strain>
    </source>
</reference>
<dbReference type="SUPFAM" id="SSF81343">
    <property type="entry name" value="Fumarate reductase respiratory complex transmembrane subunits"/>
    <property type="match status" value="1"/>
</dbReference>
<dbReference type="PATRIC" id="fig|1255043.3.peg.1460"/>
<feature type="binding site" description="axial binding residue" evidence="12">
    <location>
        <position position="81"/>
    </location>
    <ligand>
        <name>heme</name>
        <dbReference type="ChEBI" id="CHEBI:30413"/>
        <note>ligand shared with second transmembrane subunit</note>
    </ligand>
    <ligandPart>
        <name>Fe</name>
        <dbReference type="ChEBI" id="CHEBI:18248"/>
    </ligandPart>
</feature>
<dbReference type="EMBL" id="CP003989">
    <property type="protein sequence ID" value="AGA33113.1"/>
    <property type="molecule type" value="Genomic_DNA"/>
</dbReference>
<evidence type="ECO:0000256" key="13">
    <source>
        <dbReference type="SAM" id="Phobius"/>
    </source>
</evidence>
<dbReference type="InterPro" id="IPR034804">
    <property type="entry name" value="SQR/QFR_C/D"/>
</dbReference>
<evidence type="ECO:0000256" key="4">
    <source>
        <dbReference type="ARBA" id="ARBA00020076"/>
    </source>
</evidence>
<keyword evidence="15" id="KW-1185">Reference proteome</keyword>
<organism evidence="14 15">
    <name type="scientific">Thioalkalivibrio nitratireducens (strain DSM 14787 / UNIQEM 213 / ALEN2)</name>
    <dbReference type="NCBI Taxonomy" id="1255043"/>
    <lineage>
        <taxon>Bacteria</taxon>
        <taxon>Pseudomonadati</taxon>
        <taxon>Pseudomonadota</taxon>
        <taxon>Gammaproteobacteria</taxon>
        <taxon>Chromatiales</taxon>
        <taxon>Ectothiorhodospiraceae</taxon>
        <taxon>Thioalkalivibrio</taxon>
    </lineage>
</organism>
<evidence type="ECO:0000256" key="6">
    <source>
        <dbReference type="ARBA" id="ARBA00022692"/>
    </source>
</evidence>
<comment type="cofactor">
    <cofactor evidence="12">
        <name>heme</name>
        <dbReference type="ChEBI" id="CHEBI:30413"/>
    </cofactor>
    <text evidence="12">The heme is bound between the two transmembrane subunits.</text>
</comment>
<evidence type="ECO:0000256" key="1">
    <source>
        <dbReference type="ARBA" id="ARBA00004050"/>
    </source>
</evidence>
<dbReference type="Pfam" id="PF01127">
    <property type="entry name" value="Sdh_cyt"/>
    <property type="match status" value="1"/>
</dbReference>
<evidence type="ECO:0000256" key="10">
    <source>
        <dbReference type="ARBA" id="ARBA00023136"/>
    </source>
</evidence>
<feature type="transmembrane region" description="Helical" evidence="13">
    <location>
        <begin position="66"/>
        <end position="93"/>
    </location>
</feature>
<gene>
    <name evidence="14" type="primary">sdhC [H]</name>
    <name evidence="14" type="ordered locus">TVNIR_1443</name>
</gene>
<keyword evidence="6 13" id="KW-0812">Transmembrane</keyword>
<dbReference type="HOGENOM" id="CLU_094691_2_0_6"/>
<dbReference type="eggNOG" id="COG2009">
    <property type="taxonomic scope" value="Bacteria"/>
</dbReference>
<comment type="similarity">
    <text evidence="3">Belongs to the cytochrome b560 family.</text>
</comment>
<dbReference type="STRING" id="1255043.TVNIR_1443"/>
<dbReference type="InterPro" id="IPR000701">
    <property type="entry name" value="SuccDH_FuR_B_TM-su"/>
</dbReference>
<dbReference type="InterPro" id="IPR018495">
    <property type="entry name" value="Succ_DH_cyt_bsu_CS"/>
</dbReference>
<keyword evidence="10 13" id="KW-0472">Membrane</keyword>
<dbReference type="NCBIfam" id="TIGR02970">
    <property type="entry name" value="succ_dehyd_cytB"/>
    <property type="match status" value="1"/>
</dbReference>
<comment type="subcellular location">
    <subcellularLocation>
        <location evidence="2">Membrane</location>
        <topology evidence="2">Multi-pass membrane protein</topology>
    </subcellularLocation>
</comment>
<evidence type="ECO:0000256" key="7">
    <source>
        <dbReference type="ARBA" id="ARBA00022723"/>
    </source>
</evidence>